<dbReference type="EMBL" id="JAATJH010000014">
    <property type="protein sequence ID" value="NJC28495.1"/>
    <property type="molecule type" value="Genomic_DNA"/>
</dbReference>
<dbReference type="Pfam" id="PF08747">
    <property type="entry name" value="BrxB"/>
    <property type="match status" value="1"/>
</dbReference>
<evidence type="ECO:0008006" key="3">
    <source>
        <dbReference type="Google" id="ProtNLM"/>
    </source>
</evidence>
<protein>
    <recommendedName>
        <fullName evidence="3">DUF1788 domain-containing protein</fullName>
    </recommendedName>
</protein>
<keyword evidence="2" id="KW-1185">Reference proteome</keyword>
<evidence type="ECO:0000313" key="2">
    <source>
        <dbReference type="Proteomes" id="UP000770785"/>
    </source>
</evidence>
<name>A0ABX0XGP1_9BACT</name>
<comment type="caution">
    <text evidence="1">The sequence shown here is derived from an EMBL/GenBank/DDBJ whole genome shotgun (WGS) entry which is preliminary data.</text>
</comment>
<sequence length="198" mass="22796">MPKIDLAAKFRHAYEQIIQPRFLKMEAIGGEVPHYVLSYPPEREVELRQEISALTKKLRENGVRVLAVDVFALCHKMIADNVDPEDLYELEREEPTDAFLETMQSLTDMTERFLPALQNLMNEPANENYGVLFLHGVGQAYPFLRSHTLLENLQHVTKTAPTILFFPGTYTGTNFRLFGRLPADNFYRAFDMDTLKLS</sequence>
<accession>A0ABX0XGP1</accession>
<dbReference type="InterPro" id="IPR014858">
    <property type="entry name" value="BrxB"/>
</dbReference>
<proteinExistence type="predicted"/>
<evidence type="ECO:0000313" key="1">
    <source>
        <dbReference type="EMBL" id="NJC28495.1"/>
    </source>
</evidence>
<reference evidence="1 2" key="1">
    <citation type="submission" date="2020-03" db="EMBL/GenBank/DDBJ databases">
        <title>Genomic Encyclopedia of Type Strains, Phase IV (KMG-IV): sequencing the most valuable type-strain genomes for metagenomic binning, comparative biology and taxonomic classification.</title>
        <authorList>
            <person name="Goeker M."/>
        </authorList>
    </citation>
    <scope>NUCLEOTIDE SEQUENCE [LARGE SCALE GENOMIC DNA]</scope>
    <source>
        <strain evidence="1 2">DSM 105096</strain>
    </source>
</reference>
<dbReference type="Proteomes" id="UP000770785">
    <property type="component" value="Unassembled WGS sequence"/>
</dbReference>
<organism evidence="1 2">
    <name type="scientific">Neolewinella antarctica</name>
    <dbReference type="NCBI Taxonomy" id="442734"/>
    <lineage>
        <taxon>Bacteria</taxon>
        <taxon>Pseudomonadati</taxon>
        <taxon>Bacteroidota</taxon>
        <taxon>Saprospiria</taxon>
        <taxon>Saprospirales</taxon>
        <taxon>Lewinellaceae</taxon>
        <taxon>Neolewinella</taxon>
    </lineage>
</organism>
<dbReference type="RefSeq" id="WP_168040576.1">
    <property type="nucleotide sequence ID" value="NZ_JAATJH010000014.1"/>
</dbReference>
<gene>
    <name evidence="1" type="ORF">GGR27_004020</name>
</gene>